<evidence type="ECO:0000313" key="4">
    <source>
        <dbReference type="Proteomes" id="UP001200741"/>
    </source>
</evidence>
<dbReference type="Pfam" id="PF22570">
    <property type="entry name" value="LiaF-TM"/>
    <property type="match status" value="1"/>
</dbReference>
<feature type="transmembrane region" description="Helical" evidence="1">
    <location>
        <begin position="67"/>
        <end position="89"/>
    </location>
</feature>
<name>A0ABS8XTM1_9BURK</name>
<evidence type="ECO:0000313" key="3">
    <source>
        <dbReference type="EMBL" id="MCE4554553.1"/>
    </source>
</evidence>
<dbReference type="PANTHER" id="PTHR40763">
    <property type="entry name" value="MEMBRANE PROTEIN-RELATED"/>
    <property type="match status" value="1"/>
</dbReference>
<dbReference type="RefSeq" id="WP_233371534.1">
    <property type="nucleotide sequence ID" value="NZ_JAJTWU010000003.1"/>
</dbReference>
<evidence type="ECO:0000259" key="2">
    <source>
        <dbReference type="Pfam" id="PF22570"/>
    </source>
</evidence>
<keyword evidence="4" id="KW-1185">Reference proteome</keyword>
<keyword evidence="1" id="KW-0812">Transmembrane</keyword>
<evidence type="ECO:0000256" key="1">
    <source>
        <dbReference type="SAM" id="Phobius"/>
    </source>
</evidence>
<gene>
    <name evidence="3" type="ORF">LXT13_08875</name>
</gene>
<dbReference type="InterPro" id="IPR054331">
    <property type="entry name" value="LiaF_TM"/>
</dbReference>
<feature type="transmembrane region" description="Helical" evidence="1">
    <location>
        <begin position="95"/>
        <end position="113"/>
    </location>
</feature>
<dbReference type="Proteomes" id="UP001200741">
    <property type="component" value="Unassembled WGS sequence"/>
</dbReference>
<organism evidence="3 4">
    <name type="scientific">Pelomonas cellulosilytica</name>
    <dbReference type="NCBI Taxonomy" id="2906762"/>
    <lineage>
        <taxon>Bacteria</taxon>
        <taxon>Pseudomonadati</taxon>
        <taxon>Pseudomonadota</taxon>
        <taxon>Betaproteobacteria</taxon>
        <taxon>Burkholderiales</taxon>
        <taxon>Sphaerotilaceae</taxon>
        <taxon>Roseateles</taxon>
    </lineage>
</organism>
<dbReference type="EMBL" id="JAJTWU010000003">
    <property type="protein sequence ID" value="MCE4554553.1"/>
    <property type="molecule type" value="Genomic_DNA"/>
</dbReference>
<keyword evidence="1" id="KW-1133">Transmembrane helix</keyword>
<proteinExistence type="predicted"/>
<comment type="caution">
    <text evidence="3">The sequence shown here is derived from an EMBL/GenBank/DDBJ whole genome shotgun (WGS) entry which is preliminary data.</text>
</comment>
<dbReference type="PANTHER" id="PTHR40763:SF5">
    <property type="entry name" value="MEMBRANE PROTEIN"/>
    <property type="match status" value="1"/>
</dbReference>
<reference evidence="3 4" key="1">
    <citation type="submission" date="2021-12" db="EMBL/GenBank/DDBJ databases">
        <title>Genome seq of P8.</title>
        <authorList>
            <person name="Seo T."/>
        </authorList>
    </citation>
    <scope>NUCLEOTIDE SEQUENCE [LARGE SCALE GENOMIC DNA]</scope>
    <source>
        <strain evidence="3 4">P8</strain>
    </source>
</reference>
<protein>
    <submittedName>
        <fullName evidence="3">Cell wall-active antibiotics response protein</fullName>
    </submittedName>
</protein>
<keyword evidence="1" id="KW-0472">Membrane</keyword>
<sequence length="240" mass="26188">MSRYRHRHRGHPGHRILFGLAVIGIGTLALLDNLRLFDAALLHTYWPLALVVWGLGRLVWPPHPGGSLFGLLLIIGGLALTANHVGVLNVHPRDWWPVLVIVVGLSIVSRSFWPRRCRGLPSGFDSVAAEHGELLDIDANFSAIKQRNDSASFKGGRISSTFGGIDIDLTHATLAGGEARLQVDARFSGIVLHVPRDWLVVAEIDPVFGGIENKTVPPLAPMQRLLLRGRVVFGGVEIKN</sequence>
<feature type="transmembrane region" description="Helical" evidence="1">
    <location>
        <begin position="12"/>
        <end position="31"/>
    </location>
</feature>
<accession>A0ABS8XTM1</accession>
<feature type="domain" description="LiaF transmembrane" evidence="2">
    <location>
        <begin position="17"/>
        <end position="111"/>
    </location>
</feature>